<organism evidence="12 13">
    <name type="scientific">Orchesella dallaii</name>
    <dbReference type="NCBI Taxonomy" id="48710"/>
    <lineage>
        <taxon>Eukaryota</taxon>
        <taxon>Metazoa</taxon>
        <taxon>Ecdysozoa</taxon>
        <taxon>Arthropoda</taxon>
        <taxon>Hexapoda</taxon>
        <taxon>Collembola</taxon>
        <taxon>Entomobryomorpha</taxon>
        <taxon>Entomobryoidea</taxon>
        <taxon>Orchesellidae</taxon>
        <taxon>Orchesellinae</taxon>
        <taxon>Orchesella</taxon>
    </lineage>
</organism>
<feature type="compositionally biased region" description="Low complexity" evidence="10">
    <location>
        <begin position="378"/>
        <end position="388"/>
    </location>
</feature>
<dbReference type="SMART" id="SM00220">
    <property type="entry name" value="S_TKc"/>
    <property type="match status" value="1"/>
</dbReference>
<feature type="compositionally biased region" description="Polar residues" evidence="10">
    <location>
        <begin position="118"/>
        <end position="130"/>
    </location>
</feature>
<evidence type="ECO:0000313" key="13">
    <source>
        <dbReference type="Proteomes" id="UP001642540"/>
    </source>
</evidence>
<comment type="caution">
    <text evidence="12">The sequence shown here is derived from an EMBL/GenBank/DDBJ whole genome shotgun (WGS) entry which is preliminary data.</text>
</comment>
<dbReference type="Proteomes" id="UP001642540">
    <property type="component" value="Unassembled WGS sequence"/>
</dbReference>
<feature type="region of interest" description="Disordered" evidence="10">
    <location>
        <begin position="16"/>
        <end position="153"/>
    </location>
</feature>
<evidence type="ECO:0000259" key="11">
    <source>
        <dbReference type="PROSITE" id="PS50011"/>
    </source>
</evidence>
<evidence type="ECO:0000256" key="8">
    <source>
        <dbReference type="ARBA" id="ARBA00048679"/>
    </source>
</evidence>
<feature type="compositionally biased region" description="Low complexity" evidence="10">
    <location>
        <begin position="92"/>
        <end position="117"/>
    </location>
</feature>
<dbReference type="InterPro" id="IPR011009">
    <property type="entry name" value="Kinase-like_dom_sf"/>
</dbReference>
<dbReference type="PROSITE" id="PS50011">
    <property type="entry name" value="PROTEIN_KINASE_DOM"/>
    <property type="match status" value="1"/>
</dbReference>
<evidence type="ECO:0000256" key="5">
    <source>
        <dbReference type="ARBA" id="ARBA00022777"/>
    </source>
</evidence>
<gene>
    <name evidence="12" type="ORF">ODALV1_LOCUS14307</name>
</gene>
<accession>A0ABP1QRM8</accession>
<dbReference type="EC" id="2.7.11.1" evidence="1"/>
<dbReference type="InterPro" id="IPR017441">
    <property type="entry name" value="Protein_kinase_ATP_BS"/>
</dbReference>
<reference evidence="12 13" key="1">
    <citation type="submission" date="2024-08" db="EMBL/GenBank/DDBJ databases">
        <authorList>
            <person name="Cucini C."/>
            <person name="Frati F."/>
        </authorList>
    </citation>
    <scope>NUCLEOTIDE SEQUENCE [LARGE SCALE GENOMIC DNA]</scope>
</reference>
<dbReference type="PROSITE" id="PS00108">
    <property type="entry name" value="PROTEIN_KINASE_ST"/>
    <property type="match status" value="1"/>
</dbReference>
<dbReference type="EMBL" id="CAXLJM020000045">
    <property type="protein sequence ID" value="CAL8110504.1"/>
    <property type="molecule type" value="Genomic_DNA"/>
</dbReference>
<feature type="region of interest" description="Disordered" evidence="10">
    <location>
        <begin position="373"/>
        <end position="400"/>
    </location>
</feature>
<evidence type="ECO:0000256" key="10">
    <source>
        <dbReference type="SAM" id="MobiDB-lite"/>
    </source>
</evidence>
<dbReference type="InterPro" id="IPR008271">
    <property type="entry name" value="Ser/Thr_kinase_AS"/>
</dbReference>
<sequence length="610" mass="69362">MFSDVINTVIDNARKGHDQVHRDLHRGRSRSSDFTDKRESGHMDRAASSTTAVNRRFQALRVKVKRKKKNKANQLNQASIKKVVVKGENRSRSGSSSRSYSSSSSENWESESEASASTTKGSDMAESNSNDTEEEDEDDEEDQADYQPGGYHPVKIGDVYNQRYEVIRKLGWGHFSTVWLCFDRFNRRYVAMKVVKSEDKYTETANDEIKLLRKVMNADIDDPNRDKVVHLLDEFKVCGIHGMHVCMVMEVLGCNLLKLITGSNYSGIPLPNLKIILRQILEALDYLHRKCRIIHTDIKPENILLCADEEHVKSLHQEAMMWDRSGTPYPVHAVCNLPEDVHKKVYPPAIIGTSSADGVMSRNKKKKLKAKAKKIQQKQEQQHQLELAHNNESSNVHEDDAGTNTEIIAEEGAAGDSNTKKNEVKAQELFQPYKLQPDPSKEVCENIQIKIADLGNACYIDHHFSDDIQTRQYRSLEVIIGAGYGPQSDIWSVACMAFELAVGDYLFQPHTGENYSRDEDHCAHIIELLGPIPRRIALSGKYSHDVFNRKGKLRNISDLKPWSIERVLVEKYEWPEDQAKEFADFLTPMLAYDWTSRATAANCLKHPFLS</sequence>
<dbReference type="CDD" id="cd14136">
    <property type="entry name" value="STKc_SRPK"/>
    <property type="match status" value="1"/>
</dbReference>
<dbReference type="SUPFAM" id="SSF56112">
    <property type="entry name" value="Protein kinase-like (PK-like)"/>
    <property type="match status" value="1"/>
</dbReference>
<feature type="compositionally biased region" description="Acidic residues" evidence="10">
    <location>
        <begin position="131"/>
        <end position="144"/>
    </location>
</feature>
<dbReference type="PANTHER" id="PTHR47634:SF9">
    <property type="entry name" value="PROTEIN KINASE DOMAIN-CONTAINING PROTEIN-RELATED"/>
    <property type="match status" value="1"/>
</dbReference>
<name>A0ABP1QRM8_9HEXA</name>
<evidence type="ECO:0000256" key="6">
    <source>
        <dbReference type="ARBA" id="ARBA00022840"/>
    </source>
</evidence>
<protein>
    <recommendedName>
        <fullName evidence="1">non-specific serine/threonine protein kinase</fullName>
        <ecNumber evidence="1">2.7.11.1</ecNumber>
    </recommendedName>
</protein>
<feature type="compositionally biased region" description="Basic and acidic residues" evidence="10">
    <location>
        <begin position="30"/>
        <end position="45"/>
    </location>
</feature>
<dbReference type="Pfam" id="PF00069">
    <property type="entry name" value="Pkinase"/>
    <property type="match status" value="2"/>
</dbReference>
<evidence type="ECO:0000256" key="4">
    <source>
        <dbReference type="ARBA" id="ARBA00022741"/>
    </source>
</evidence>
<evidence type="ECO:0000256" key="9">
    <source>
        <dbReference type="PROSITE-ProRule" id="PRU10141"/>
    </source>
</evidence>
<evidence type="ECO:0000256" key="1">
    <source>
        <dbReference type="ARBA" id="ARBA00012513"/>
    </source>
</evidence>
<keyword evidence="6 9" id="KW-0067">ATP-binding</keyword>
<evidence type="ECO:0000256" key="3">
    <source>
        <dbReference type="ARBA" id="ARBA00022679"/>
    </source>
</evidence>
<comment type="catalytic activity">
    <reaction evidence="7">
        <text>L-threonyl-[protein] + ATP = O-phospho-L-threonyl-[protein] + ADP + H(+)</text>
        <dbReference type="Rhea" id="RHEA:46608"/>
        <dbReference type="Rhea" id="RHEA-COMP:11060"/>
        <dbReference type="Rhea" id="RHEA-COMP:11605"/>
        <dbReference type="ChEBI" id="CHEBI:15378"/>
        <dbReference type="ChEBI" id="CHEBI:30013"/>
        <dbReference type="ChEBI" id="CHEBI:30616"/>
        <dbReference type="ChEBI" id="CHEBI:61977"/>
        <dbReference type="ChEBI" id="CHEBI:456216"/>
        <dbReference type="EC" id="2.7.11.1"/>
    </reaction>
</comment>
<evidence type="ECO:0000313" key="12">
    <source>
        <dbReference type="EMBL" id="CAL8110504.1"/>
    </source>
</evidence>
<dbReference type="InterPro" id="IPR000719">
    <property type="entry name" value="Prot_kinase_dom"/>
</dbReference>
<dbReference type="PROSITE" id="PS00107">
    <property type="entry name" value="PROTEIN_KINASE_ATP"/>
    <property type="match status" value="1"/>
</dbReference>
<feature type="domain" description="Protein kinase" evidence="11">
    <location>
        <begin position="164"/>
        <end position="609"/>
    </location>
</feature>
<evidence type="ECO:0000256" key="7">
    <source>
        <dbReference type="ARBA" id="ARBA00047899"/>
    </source>
</evidence>
<dbReference type="Gene3D" id="3.30.200.20">
    <property type="entry name" value="Phosphorylase Kinase, domain 1"/>
    <property type="match status" value="1"/>
</dbReference>
<dbReference type="InterPro" id="IPR051334">
    <property type="entry name" value="SRPK"/>
</dbReference>
<dbReference type="PANTHER" id="PTHR47634">
    <property type="entry name" value="PROTEIN KINASE DOMAIN-CONTAINING PROTEIN-RELATED"/>
    <property type="match status" value="1"/>
</dbReference>
<keyword evidence="3" id="KW-0808">Transferase</keyword>
<dbReference type="Gene3D" id="1.10.510.10">
    <property type="entry name" value="Transferase(Phosphotransferase) domain 1"/>
    <property type="match status" value="1"/>
</dbReference>
<keyword evidence="13" id="KW-1185">Reference proteome</keyword>
<keyword evidence="5" id="KW-0418">Kinase</keyword>
<comment type="catalytic activity">
    <reaction evidence="8">
        <text>L-seryl-[protein] + ATP = O-phospho-L-seryl-[protein] + ADP + H(+)</text>
        <dbReference type="Rhea" id="RHEA:17989"/>
        <dbReference type="Rhea" id="RHEA-COMP:9863"/>
        <dbReference type="Rhea" id="RHEA-COMP:11604"/>
        <dbReference type="ChEBI" id="CHEBI:15378"/>
        <dbReference type="ChEBI" id="CHEBI:29999"/>
        <dbReference type="ChEBI" id="CHEBI:30616"/>
        <dbReference type="ChEBI" id="CHEBI:83421"/>
        <dbReference type="ChEBI" id="CHEBI:456216"/>
        <dbReference type="EC" id="2.7.11.1"/>
    </reaction>
</comment>
<proteinExistence type="predicted"/>
<evidence type="ECO:0000256" key="2">
    <source>
        <dbReference type="ARBA" id="ARBA00022527"/>
    </source>
</evidence>
<keyword evidence="2" id="KW-0723">Serine/threonine-protein kinase</keyword>
<feature type="compositionally biased region" description="Basic residues" evidence="10">
    <location>
        <begin position="62"/>
        <end position="71"/>
    </location>
</feature>
<keyword evidence="4 9" id="KW-0547">Nucleotide-binding</keyword>
<feature type="binding site" evidence="9">
    <location>
        <position position="193"/>
    </location>
    <ligand>
        <name>ATP</name>
        <dbReference type="ChEBI" id="CHEBI:30616"/>
    </ligand>
</feature>